<feature type="compositionally biased region" description="Basic and acidic residues" evidence="7">
    <location>
        <begin position="119"/>
        <end position="153"/>
    </location>
</feature>
<feature type="region of interest" description="Disordered" evidence="7">
    <location>
        <begin position="649"/>
        <end position="719"/>
    </location>
</feature>
<feature type="region of interest" description="Disordered" evidence="7">
    <location>
        <begin position="1"/>
        <end position="75"/>
    </location>
</feature>
<evidence type="ECO:0000256" key="6">
    <source>
        <dbReference type="ARBA" id="ARBA00037968"/>
    </source>
</evidence>
<feature type="compositionally biased region" description="Basic and acidic residues" evidence="7">
    <location>
        <begin position="1"/>
        <end position="12"/>
    </location>
</feature>
<dbReference type="Gene3D" id="1.20.1250.20">
    <property type="entry name" value="MFS general substrate transporter like domains"/>
    <property type="match status" value="1"/>
</dbReference>
<evidence type="ECO:0000256" key="7">
    <source>
        <dbReference type="SAM" id="MobiDB-lite"/>
    </source>
</evidence>
<keyword evidence="3 8" id="KW-0812">Transmembrane</keyword>
<dbReference type="SUPFAM" id="SSF103473">
    <property type="entry name" value="MFS general substrate transporter"/>
    <property type="match status" value="1"/>
</dbReference>
<name>A0A3D8R6Z6_9HELO</name>
<evidence type="ECO:0000259" key="9">
    <source>
        <dbReference type="PROSITE" id="PS50850"/>
    </source>
</evidence>
<keyword evidence="4 8" id="KW-1133">Transmembrane helix</keyword>
<feature type="transmembrane region" description="Helical" evidence="8">
    <location>
        <begin position="1274"/>
        <end position="1295"/>
    </location>
</feature>
<keyword evidence="5 8" id="KW-0472">Membrane</keyword>
<dbReference type="GO" id="GO:0022857">
    <property type="term" value="F:transmembrane transporter activity"/>
    <property type="evidence" value="ECO:0007669"/>
    <property type="project" value="InterPro"/>
</dbReference>
<feature type="transmembrane region" description="Helical" evidence="8">
    <location>
        <begin position="1241"/>
        <end position="1262"/>
    </location>
</feature>
<dbReference type="PANTHER" id="PTHR43791:SF26">
    <property type="entry name" value="ALLANTOATE TRANSPORTER, PUTATIVE (AFU_ORTHOLOGUE AFUA_5G09470)-RELATED"/>
    <property type="match status" value="1"/>
</dbReference>
<dbReference type="InterPro" id="IPR046784">
    <property type="entry name" value="Eap1"/>
</dbReference>
<evidence type="ECO:0000313" key="11">
    <source>
        <dbReference type="Proteomes" id="UP000256645"/>
    </source>
</evidence>
<gene>
    <name evidence="10" type="ORF">BP6252_08741</name>
</gene>
<dbReference type="OrthoDB" id="6730379at2759"/>
<comment type="caution">
    <text evidence="10">The sequence shown here is derived from an EMBL/GenBank/DDBJ whole genome shotgun (WGS) entry which is preliminary data.</text>
</comment>
<evidence type="ECO:0000256" key="4">
    <source>
        <dbReference type="ARBA" id="ARBA00022989"/>
    </source>
</evidence>
<dbReference type="InterPro" id="IPR036259">
    <property type="entry name" value="MFS_trans_sf"/>
</dbReference>
<organism evidence="10 11">
    <name type="scientific">Coleophoma cylindrospora</name>
    <dbReference type="NCBI Taxonomy" id="1849047"/>
    <lineage>
        <taxon>Eukaryota</taxon>
        <taxon>Fungi</taxon>
        <taxon>Dikarya</taxon>
        <taxon>Ascomycota</taxon>
        <taxon>Pezizomycotina</taxon>
        <taxon>Leotiomycetes</taxon>
        <taxon>Helotiales</taxon>
        <taxon>Dermateaceae</taxon>
        <taxon>Coleophoma</taxon>
    </lineage>
</organism>
<comment type="subcellular location">
    <subcellularLocation>
        <location evidence="1">Membrane</location>
        <topology evidence="1">Multi-pass membrane protein</topology>
    </subcellularLocation>
</comment>
<evidence type="ECO:0000313" key="10">
    <source>
        <dbReference type="EMBL" id="RDW69721.1"/>
    </source>
</evidence>
<evidence type="ECO:0000256" key="1">
    <source>
        <dbReference type="ARBA" id="ARBA00004141"/>
    </source>
</evidence>
<evidence type="ECO:0000256" key="2">
    <source>
        <dbReference type="ARBA" id="ARBA00022448"/>
    </source>
</evidence>
<dbReference type="CDD" id="cd17327">
    <property type="entry name" value="MFS_FEN2_like"/>
    <property type="match status" value="1"/>
</dbReference>
<feature type="compositionally biased region" description="Basic and acidic residues" evidence="7">
    <location>
        <begin position="527"/>
        <end position="540"/>
    </location>
</feature>
<reference evidence="10 11" key="1">
    <citation type="journal article" date="2018" name="IMA Fungus">
        <title>IMA Genome-F 9: Draft genome sequence of Annulohypoxylon stygium, Aspergillus mulundensis, Berkeleyomyces basicola (syn. Thielaviopsis basicola), Ceratocystis smalleyi, two Cercospora beticola strains, Coleophoma cylindrospora, Fusarium fracticaudum, Phialophora cf. hyalina, and Morchella septimelata.</title>
        <authorList>
            <person name="Wingfield B.D."/>
            <person name="Bills G.F."/>
            <person name="Dong Y."/>
            <person name="Huang W."/>
            <person name="Nel W.J."/>
            <person name="Swalarsk-Parry B.S."/>
            <person name="Vaghefi N."/>
            <person name="Wilken P.M."/>
            <person name="An Z."/>
            <person name="de Beer Z.W."/>
            <person name="De Vos L."/>
            <person name="Chen L."/>
            <person name="Duong T.A."/>
            <person name="Gao Y."/>
            <person name="Hammerbacher A."/>
            <person name="Kikkert J.R."/>
            <person name="Li Y."/>
            <person name="Li H."/>
            <person name="Li K."/>
            <person name="Li Q."/>
            <person name="Liu X."/>
            <person name="Ma X."/>
            <person name="Naidoo K."/>
            <person name="Pethybridge S.J."/>
            <person name="Sun J."/>
            <person name="Steenkamp E.T."/>
            <person name="van der Nest M.A."/>
            <person name="van Wyk S."/>
            <person name="Wingfield M.J."/>
            <person name="Xiong C."/>
            <person name="Yue Q."/>
            <person name="Zhang X."/>
        </authorList>
    </citation>
    <scope>NUCLEOTIDE SEQUENCE [LARGE SCALE GENOMIC DNA]</scope>
    <source>
        <strain evidence="10 11">BP6252</strain>
    </source>
</reference>
<dbReference type="Pfam" id="PF07690">
    <property type="entry name" value="MFS_1"/>
    <property type="match status" value="1"/>
</dbReference>
<dbReference type="InterPro" id="IPR011701">
    <property type="entry name" value="MFS"/>
</dbReference>
<feature type="transmembrane region" description="Helical" evidence="8">
    <location>
        <begin position="1044"/>
        <end position="1064"/>
    </location>
</feature>
<proteinExistence type="inferred from homology"/>
<dbReference type="InterPro" id="IPR020846">
    <property type="entry name" value="MFS_dom"/>
</dbReference>
<evidence type="ECO:0000256" key="3">
    <source>
        <dbReference type="ARBA" id="ARBA00022692"/>
    </source>
</evidence>
<comment type="similarity">
    <text evidence="6">Belongs to the major facilitator superfamily. Allantoate permease family.</text>
</comment>
<feature type="transmembrane region" description="Helical" evidence="8">
    <location>
        <begin position="1011"/>
        <end position="1032"/>
    </location>
</feature>
<feature type="transmembrane region" description="Helical" evidence="8">
    <location>
        <begin position="922"/>
        <end position="940"/>
    </location>
</feature>
<feature type="compositionally biased region" description="Polar residues" evidence="7">
    <location>
        <begin position="458"/>
        <end position="470"/>
    </location>
</feature>
<feature type="domain" description="Major facilitator superfamily (MFS) profile" evidence="9">
    <location>
        <begin position="885"/>
        <end position="1299"/>
    </location>
</feature>
<dbReference type="FunFam" id="1.20.1250.20:FF:000064">
    <property type="entry name" value="MFS allantoate transporter"/>
    <property type="match status" value="1"/>
</dbReference>
<dbReference type="Pfam" id="PF20566">
    <property type="entry name" value="Eap1"/>
    <property type="match status" value="1"/>
</dbReference>
<keyword evidence="11" id="KW-1185">Reference proteome</keyword>
<feature type="compositionally biased region" description="Pro residues" evidence="7">
    <location>
        <begin position="496"/>
        <end position="521"/>
    </location>
</feature>
<protein>
    <recommendedName>
        <fullName evidence="9">Major facilitator superfamily (MFS) profile domain-containing protein</fullName>
    </recommendedName>
</protein>
<feature type="compositionally biased region" description="Basic and acidic residues" evidence="7">
    <location>
        <begin position="196"/>
        <end position="363"/>
    </location>
</feature>
<evidence type="ECO:0000256" key="5">
    <source>
        <dbReference type="ARBA" id="ARBA00023136"/>
    </source>
</evidence>
<keyword evidence="2" id="KW-0813">Transport</keyword>
<dbReference type="EMBL" id="PDLM01000009">
    <property type="protein sequence ID" value="RDW69721.1"/>
    <property type="molecule type" value="Genomic_DNA"/>
</dbReference>
<feature type="transmembrane region" description="Helical" evidence="8">
    <location>
        <begin position="1207"/>
        <end position="1229"/>
    </location>
</feature>
<feature type="transmembrane region" description="Helical" evidence="8">
    <location>
        <begin position="1152"/>
        <end position="1169"/>
    </location>
</feature>
<feature type="region of interest" description="Disordered" evidence="7">
    <location>
        <begin position="396"/>
        <end position="595"/>
    </location>
</feature>
<accession>A0A3D8R6Z6</accession>
<feature type="compositionally biased region" description="Low complexity" evidence="7">
    <location>
        <begin position="477"/>
        <end position="488"/>
    </location>
</feature>
<dbReference type="Proteomes" id="UP000256645">
    <property type="component" value="Unassembled WGS sequence"/>
</dbReference>
<feature type="transmembrane region" description="Helical" evidence="8">
    <location>
        <begin position="952"/>
        <end position="970"/>
    </location>
</feature>
<evidence type="ECO:0000256" key="8">
    <source>
        <dbReference type="SAM" id="Phobius"/>
    </source>
</evidence>
<feature type="region of interest" description="Disordered" evidence="7">
    <location>
        <begin position="94"/>
        <end position="365"/>
    </location>
</feature>
<dbReference type="GO" id="GO:0016020">
    <property type="term" value="C:membrane"/>
    <property type="evidence" value="ECO:0007669"/>
    <property type="project" value="UniProtKB-SubCell"/>
</dbReference>
<feature type="transmembrane region" description="Helical" evidence="8">
    <location>
        <begin position="1181"/>
        <end position="1201"/>
    </location>
</feature>
<sequence length="1344" mass="151266">MAMRYTPEELKHLRQSPLVAKPTTLPPAEQWMGLPTDNARTQSNRQSGDRSKNHNAPNLPAQENRRPAHVSRNSTSNISHATCVNIVLTCADPEDIVLGPPKTSFMSATSIRSAGKPFDSPDRPGLRTIDSRDRYSFRDKVGDSDHERNRDARPNSLRPKRTDGESDGEGWSTVKPRKSFGTEGAERFNGRMGVTGHRDDKKEDRKFKDREDRDVKERHSRGFENFTRDKERERDHDHTDGEGRRNGNGRGRNEPSWFKEDAPSTPRDRNSNGDRFTDRNRGWREKDDRAPDRGIERERPDRGGDRTDRRWDRDQRQERDPEWMDEPANEKNQAHTQEDFQKWKEQMAGKDGAKAPPTEETRQIPDAFAPGSFFGVEKAKVETPLPIDTGPDKFFGMWATSKDSPENEAVVESKKEGLVKSKTSGKASRFASLFTPQEEPQRRATEPTPPMPAAPQNALESLLTSNTQTTSEKEAFQQLLQKLQRQTLAASGSTPPINPAQQPKPPPQESKPQSAPMPVPEPFQQYRPERQDEGRQRDRNSQQALLTDLLSQRQMTGSQPSSVRPEQMLSELVSQRQTTLSQSSVRPDHPQSRNSNTEFLMGLMQSAKAAPQPQRTEELMLRMPPQKQQIDRQIQHQLMMEQREQEIQRERNAVQRQNQGRPGPQFFDERGGPPMQILQRPPPPGLEQMPPSWAQQPNPLSASQQRHVAPPPGLSGPGRGGMPMPQQMFPPGLPMGSFPPDVPNMRAPPGYYGPPPPGFPPQMSGFPGPDMAFGAGNFDGRGDLNFWRHLRASNVSGNLDIVHTPSIMKTAADSPSSLDTKATVIHAETVSPTVTSTTTQHKWNLSSHAADGDTALALFSNPDDLQEEISPADERALQRKIDFMILPYLAVCYAFFYIDKTTLSYAAIFGIREDLNLVGTEYSWLSSIFYFGFLAWAFPTNFMMQRFPIGKYLGINIFMWGFFLMLQATAKSFAQLAALRALSGAAEACSDPSFMLITSMWYTRRQQPVRIGIWYTANGLGIAGGGLLGYGIGQIKGNLPSWKYEFLIVGALCCIWGVVLFFLLPDSPVTAPLLTPKERRWAVERLRENQTGVENKHLKRYQVIEAFKDPKLYLFFLLGVVGNIPNGGISNFGTIIIKGFGFSTLVTTLMQVPYGVLIAICILFCVLLNDHVSRNGKQSRCYFIILFLLPNISGAFGLAFLAADNKAGRLICYYLTGPYNAAFVMILSLQTANTAGHTKKVVTNACLFLGYCTGNIAGPFFYKTSQSPRYELGIWSMIVSHLIEVVVILTLRFLLKRENAKRDRIQGVHADETLEQKMNRERERDRTAFSDMTDRENQNFRYIY</sequence>
<dbReference type="PROSITE" id="PS50850">
    <property type="entry name" value="MFS"/>
    <property type="match status" value="1"/>
</dbReference>
<feature type="transmembrane region" description="Helical" evidence="8">
    <location>
        <begin position="881"/>
        <end position="898"/>
    </location>
</feature>
<dbReference type="PANTHER" id="PTHR43791">
    <property type="entry name" value="PERMEASE-RELATED"/>
    <property type="match status" value="1"/>
</dbReference>
<feature type="compositionally biased region" description="Polar residues" evidence="7">
    <location>
        <begin position="541"/>
        <end position="564"/>
    </location>
</feature>
<feature type="compositionally biased region" description="Polar residues" evidence="7">
    <location>
        <begin position="572"/>
        <end position="585"/>
    </location>
</feature>
<feature type="compositionally biased region" description="Polar residues" evidence="7">
    <location>
        <begin position="693"/>
        <end position="706"/>
    </location>
</feature>